<keyword evidence="3" id="KW-1185">Reference proteome</keyword>
<feature type="compositionally biased region" description="Pro residues" evidence="1">
    <location>
        <begin position="68"/>
        <end position="78"/>
    </location>
</feature>
<dbReference type="RefSeq" id="WP_345467901.1">
    <property type="nucleotide sequence ID" value="NZ_BAABRP010000024.1"/>
</dbReference>
<dbReference type="EMBL" id="BAABRP010000024">
    <property type="protein sequence ID" value="GAA5514783.1"/>
    <property type="molecule type" value="Genomic_DNA"/>
</dbReference>
<evidence type="ECO:0000256" key="1">
    <source>
        <dbReference type="SAM" id="MobiDB-lite"/>
    </source>
</evidence>
<organism evidence="2 3">
    <name type="scientific">Deinococcus carri</name>
    <dbReference type="NCBI Taxonomy" id="1211323"/>
    <lineage>
        <taxon>Bacteria</taxon>
        <taxon>Thermotogati</taxon>
        <taxon>Deinococcota</taxon>
        <taxon>Deinococci</taxon>
        <taxon>Deinococcales</taxon>
        <taxon>Deinococcaceae</taxon>
        <taxon>Deinococcus</taxon>
    </lineage>
</organism>
<protein>
    <submittedName>
        <fullName evidence="2">Uncharacterized protein</fullName>
    </submittedName>
</protein>
<dbReference type="Proteomes" id="UP001401887">
    <property type="component" value="Unassembled WGS sequence"/>
</dbReference>
<reference evidence="2 3" key="1">
    <citation type="submission" date="2024-02" db="EMBL/GenBank/DDBJ databases">
        <title>Deinococcus carri NBRC 110142.</title>
        <authorList>
            <person name="Ichikawa N."/>
            <person name="Katano-Makiyama Y."/>
            <person name="Hidaka K."/>
        </authorList>
    </citation>
    <scope>NUCLEOTIDE SEQUENCE [LARGE SCALE GENOMIC DNA]</scope>
    <source>
        <strain evidence="2 3">NBRC 110142</strain>
    </source>
</reference>
<feature type="region of interest" description="Disordered" evidence="1">
    <location>
        <begin position="68"/>
        <end position="87"/>
    </location>
</feature>
<evidence type="ECO:0000313" key="2">
    <source>
        <dbReference type="EMBL" id="GAA5514783.1"/>
    </source>
</evidence>
<proteinExistence type="predicted"/>
<name>A0ABP9WBT6_9DEIO</name>
<feature type="compositionally biased region" description="Basic residues" evidence="1">
    <location>
        <begin position="1"/>
        <end position="13"/>
    </location>
</feature>
<feature type="region of interest" description="Disordered" evidence="1">
    <location>
        <begin position="1"/>
        <end position="21"/>
    </location>
</feature>
<gene>
    <name evidence="2" type="ORF">Dcar01_03544</name>
</gene>
<sequence>MSKRQSKRHRRRQQQQGYALPDVRRDYLASLERRGRMQTTPIELRWQAVCEPFYLRELGLMPVLKFPPQEPRYQPPPVIRTRRFPDT</sequence>
<comment type="caution">
    <text evidence="2">The sequence shown here is derived from an EMBL/GenBank/DDBJ whole genome shotgun (WGS) entry which is preliminary data.</text>
</comment>
<accession>A0ABP9WBT6</accession>
<evidence type="ECO:0000313" key="3">
    <source>
        <dbReference type="Proteomes" id="UP001401887"/>
    </source>
</evidence>